<evidence type="ECO:0000313" key="3">
    <source>
        <dbReference type="Proteomes" id="UP001231362"/>
    </source>
</evidence>
<feature type="compositionally biased region" description="Low complexity" evidence="1">
    <location>
        <begin position="12"/>
        <end position="21"/>
    </location>
</feature>
<feature type="compositionally biased region" description="Basic residues" evidence="1">
    <location>
        <begin position="1"/>
        <end position="11"/>
    </location>
</feature>
<evidence type="ECO:0000256" key="1">
    <source>
        <dbReference type="SAM" id="MobiDB-lite"/>
    </source>
</evidence>
<proteinExistence type="predicted"/>
<keyword evidence="3" id="KW-1185">Reference proteome</keyword>
<organism evidence="2 3">
    <name type="scientific">Anoxybacillus andreesenii</name>
    <dbReference type="NCBI Taxonomy" id="1325932"/>
    <lineage>
        <taxon>Bacteria</taxon>
        <taxon>Bacillati</taxon>
        <taxon>Bacillota</taxon>
        <taxon>Bacilli</taxon>
        <taxon>Bacillales</taxon>
        <taxon>Anoxybacillaceae</taxon>
        <taxon>Anoxybacillus</taxon>
    </lineage>
</organism>
<dbReference type="Proteomes" id="UP001231362">
    <property type="component" value="Unassembled WGS sequence"/>
</dbReference>
<feature type="region of interest" description="Disordered" evidence="1">
    <location>
        <begin position="1"/>
        <end position="44"/>
    </location>
</feature>
<gene>
    <name evidence="2" type="ORF">J2S07_001785</name>
</gene>
<protein>
    <submittedName>
        <fullName evidence="2">Uncharacterized protein</fullName>
    </submittedName>
</protein>
<dbReference type="RefSeq" id="WP_307150048.1">
    <property type="nucleotide sequence ID" value="NZ_JAUSTU010000007.1"/>
</dbReference>
<sequence length="44" mass="4953">MARKRTGKNKQQKNQQGSGSQYHENRASHVPDYGGNIVDPNVKE</sequence>
<dbReference type="EMBL" id="JAUSTU010000007">
    <property type="protein sequence ID" value="MDQ0155480.1"/>
    <property type="molecule type" value="Genomic_DNA"/>
</dbReference>
<reference evidence="2 3" key="1">
    <citation type="submission" date="2023-07" db="EMBL/GenBank/DDBJ databases">
        <title>Genomic Encyclopedia of Type Strains, Phase IV (KMG-IV): sequencing the most valuable type-strain genomes for metagenomic binning, comparative biology and taxonomic classification.</title>
        <authorList>
            <person name="Goeker M."/>
        </authorList>
    </citation>
    <scope>NUCLEOTIDE SEQUENCE [LARGE SCALE GENOMIC DNA]</scope>
    <source>
        <strain evidence="2 3">DSM 23948</strain>
    </source>
</reference>
<name>A0ABT9V3F7_9BACL</name>
<accession>A0ABT9V3F7</accession>
<comment type="caution">
    <text evidence="2">The sequence shown here is derived from an EMBL/GenBank/DDBJ whole genome shotgun (WGS) entry which is preliminary data.</text>
</comment>
<evidence type="ECO:0000313" key="2">
    <source>
        <dbReference type="EMBL" id="MDQ0155480.1"/>
    </source>
</evidence>